<dbReference type="Gene3D" id="2.60.120.260">
    <property type="entry name" value="Galactose-binding domain-like"/>
    <property type="match status" value="1"/>
</dbReference>
<dbReference type="CDD" id="cd06547">
    <property type="entry name" value="GH85_ENGase"/>
    <property type="match status" value="1"/>
</dbReference>
<reference evidence="3" key="2">
    <citation type="journal article" date="2013" name="G3 (Bethesda)">
        <title>Genomes of Ashbya fungi isolated from insects reveal four mating-type loci, numerous translocations, lack of transposons, and distinct gene duplications.</title>
        <authorList>
            <person name="Dietrich F.S."/>
            <person name="Voegeli S."/>
            <person name="Kuo S."/>
            <person name="Philippsen P."/>
        </authorList>
    </citation>
    <scope>GENOME REANNOTATION</scope>
    <source>
        <strain evidence="3">ATCC 10895 / CBS 109.51 / FGSC 9923 / NRRL Y-1056</strain>
    </source>
</reference>
<dbReference type="Pfam" id="PF03644">
    <property type="entry name" value="Glyco_hydro_85"/>
    <property type="match status" value="1"/>
</dbReference>
<feature type="domain" description="Cytosolic endo-beta-N-acetylglucosaminidase TIM barrel" evidence="1">
    <location>
        <begin position="114"/>
        <end position="399"/>
    </location>
</feature>
<dbReference type="EMBL" id="AE016819">
    <property type="protein sequence ID" value="AAS53968.2"/>
    <property type="molecule type" value="Genomic_DNA"/>
</dbReference>
<proteinExistence type="predicted"/>
<dbReference type="InterPro" id="IPR032979">
    <property type="entry name" value="ENGase"/>
</dbReference>
<dbReference type="Gene3D" id="3.20.20.80">
    <property type="entry name" value="Glycosidases"/>
    <property type="match status" value="1"/>
</dbReference>
<dbReference type="KEGG" id="ago:AGOS_AFR597W"/>
<dbReference type="AlphaFoldDB" id="Q752H6"/>
<protein>
    <submittedName>
        <fullName evidence="2">AFR597Wp</fullName>
    </submittedName>
</protein>
<dbReference type="InParanoid" id="Q752H6"/>
<evidence type="ECO:0000313" key="2">
    <source>
        <dbReference type="EMBL" id="AAS53968.2"/>
    </source>
</evidence>
<dbReference type="PANTHER" id="PTHR13246">
    <property type="entry name" value="ENDO BETA N-ACETYLGLUCOSAMINIDASE"/>
    <property type="match status" value="1"/>
</dbReference>
<reference evidence="2 3" key="1">
    <citation type="journal article" date="2004" name="Science">
        <title>The Ashbya gossypii genome as a tool for mapping the ancient Saccharomyces cerevisiae genome.</title>
        <authorList>
            <person name="Dietrich F.S."/>
            <person name="Voegeli S."/>
            <person name="Brachat S."/>
            <person name="Lerch A."/>
            <person name="Gates K."/>
            <person name="Steiner S."/>
            <person name="Mohr C."/>
            <person name="Pohlmann R."/>
            <person name="Luedi P."/>
            <person name="Choi S."/>
            <person name="Wing R.A."/>
            <person name="Flavier A."/>
            <person name="Gaffney T.D."/>
            <person name="Philippsen P."/>
        </authorList>
    </citation>
    <scope>NUCLEOTIDE SEQUENCE [LARGE SCALE GENOMIC DNA]</scope>
    <source>
        <strain evidence="3">ATCC 10895 / CBS 109.51 / FGSC 9923 / NRRL Y-1056</strain>
    </source>
</reference>
<sequence length="677" mass="77366">MSRRTITVFGLISRRRKNTSKTAVSCIVAMLRYVFESYDELLDWFEGCSNGTALGPTDRANVAREKLENYLTTQRTNGAGHGIGSKLHPSVTVLHDAKSGYDVCEDKLVLGDYDHPSGNHYWLRWPELVDEFIYFSHSFLTVPSATWVNCLHRHGIPVVGSFVLQEVEGRYTDPSLFRRDDDGEYRLVKILVSLCQLFHFEGWLLKFETRFTGGPRSAMDFVRALQNRLRTNVKQGRLIWCDSYVTTLNKPLPQNEVNSNNWDFFNISDKVLTNASWDVHNLENTVQNVGAISVQNKLLWGVDVWGRGMKVGTGGLTSDQPVKLIAKFGSNVCLIAPAWDYENFQYNDFLDVDDEFWTSIRRKISRMNYDESMHNNVSWFINNDSISFLTFFSTGAGTFFNFNGSKISSKNWVQLSMSTPMPIKNDLLTLDKSDSFIGGSCLSITIPKFQSEPIRLFNFQRQFKAGVVDNYQLKIHLCHKGYIKGILPFVLVKCYIIRRTKKTSHMIKVKDLSIKVPLEPVNAWEYATATVNIPKLSVSFNEEFLIESCELDWGINSFEVADLGEEPWLIIPEDVSATETDSVHSHYHSKSNISLGLFSVEITQKQKSNIYSETRLSFSNGHLEWTDIDDTFMWLVLEEHRLKGITFVNFWPTASPHGLQLYKVQRNGEITDVGSYS</sequence>
<dbReference type="OrthoDB" id="284473at2759"/>
<accession>Q752H6</accession>
<dbReference type="GeneID" id="4622427"/>
<name>Q752H6_EREGS</name>
<dbReference type="STRING" id="284811.Q752H6"/>
<dbReference type="GO" id="GO:0006491">
    <property type="term" value="P:N-glycan processing"/>
    <property type="evidence" value="ECO:0000318"/>
    <property type="project" value="GO_Central"/>
</dbReference>
<dbReference type="GO" id="GO:0005829">
    <property type="term" value="C:cytosol"/>
    <property type="evidence" value="ECO:0007669"/>
    <property type="project" value="UniProtKB-SubCell"/>
</dbReference>
<dbReference type="CAZy" id="GH85">
    <property type="family name" value="Glycoside Hydrolase Family 85"/>
</dbReference>
<dbReference type="InterPro" id="IPR005201">
    <property type="entry name" value="TIM_ENGase"/>
</dbReference>
<dbReference type="Proteomes" id="UP000000591">
    <property type="component" value="Chromosome VI"/>
</dbReference>
<organism evidence="2 3">
    <name type="scientific">Eremothecium gossypii (strain ATCC 10895 / CBS 109.51 / FGSC 9923 / NRRL Y-1056)</name>
    <name type="common">Yeast</name>
    <name type="synonym">Ashbya gossypii</name>
    <dbReference type="NCBI Taxonomy" id="284811"/>
    <lineage>
        <taxon>Eukaryota</taxon>
        <taxon>Fungi</taxon>
        <taxon>Dikarya</taxon>
        <taxon>Ascomycota</taxon>
        <taxon>Saccharomycotina</taxon>
        <taxon>Saccharomycetes</taxon>
        <taxon>Saccharomycetales</taxon>
        <taxon>Saccharomycetaceae</taxon>
        <taxon>Eremothecium</taxon>
    </lineage>
</organism>
<keyword evidence="3" id="KW-1185">Reference proteome</keyword>
<gene>
    <name evidence="2" type="ORF">AGOS_AFR597W</name>
</gene>
<dbReference type="eggNOG" id="KOG2331">
    <property type="taxonomic scope" value="Eukaryota"/>
</dbReference>
<dbReference type="RefSeq" id="NP_986144.2">
    <property type="nucleotide sequence ID" value="NM_212280.3"/>
</dbReference>
<evidence type="ECO:0000259" key="1">
    <source>
        <dbReference type="Pfam" id="PF03644"/>
    </source>
</evidence>
<dbReference type="GO" id="GO:0033925">
    <property type="term" value="F:mannosyl-glycoprotein endo-beta-N-acetylglucosaminidase activity"/>
    <property type="evidence" value="ECO:0000318"/>
    <property type="project" value="GO_Central"/>
</dbReference>
<evidence type="ECO:0000313" key="3">
    <source>
        <dbReference type="Proteomes" id="UP000000591"/>
    </source>
</evidence>
<dbReference type="PANTHER" id="PTHR13246:SF1">
    <property type="entry name" value="CYTOSOLIC ENDO-BETA-N-ACETYLGLUCOSAMINIDASE"/>
    <property type="match status" value="1"/>
</dbReference>